<evidence type="ECO:0000313" key="2">
    <source>
        <dbReference type="EMBL" id="TNV87515.1"/>
    </source>
</evidence>
<accession>A0A8J8TAC1</accession>
<dbReference type="Proteomes" id="UP000785679">
    <property type="component" value="Unassembled WGS sequence"/>
</dbReference>
<evidence type="ECO:0000256" key="1">
    <source>
        <dbReference type="SAM" id="MobiDB-lite"/>
    </source>
</evidence>
<dbReference type="AlphaFoldDB" id="A0A8J8TAC1"/>
<feature type="compositionally biased region" description="Polar residues" evidence="1">
    <location>
        <begin position="77"/>
        <end position="88"/>
    </location>
</feature>
<organism evidence="2 3">
    <name type="scientific">Halteria grandinella</name>
    <dbReference type="NCBI Taxonomy" id="5974"/>
    <lineage>
        <taxon>Eukaryota</taxon>
        <taxon>Sar</taxon>
        <taxon>Alveolata</taxon>
        <taxon>Ciliophora</taxon>
        <taxon>Intramacronucleata</taxon>
        <taxon>Spirotrichea</taxon>
        <taxon>Stichotrichia</taxon>
        <taxon>Sporadotrichida</taxon>
        <taxon>Halteriidae</taxon>
        <taxon>Halteria</taxon>
    </lineage>
</organism>
<feature type="region of interest" description="Disordered" evidence="1">
    <location>
        <begin position="76"/>
        <end position="102"/>
    </location>
</feature>
<sequence length="102" mass="11636">MNQPNSSSTMLPRSNYPSISQSIIRQVQEAQRVQLKNLAIKMNNISIIQKWCIAILSMAITRIRNPSLRQNCMMRGTSKNAQPQSRKASSWVGYRCSPMKHT</sequence>
<comment type="caution">
    <text evidence="2">The sequence shown here is derived from an EMBL/GenBank/DDBJ whole genome shotgun (WGS) entry which is preliminary data.</text>
</comment>
<proteinExistence type="predicted"/>
<dbReference type="EMBL" id="RRYP01000388">
    <property type="protein sequence ID" value="TNV87515.1"/>
    <property type="molecule type" value="Genomic_DNA"/>
</dbReference>
<gene>
    <name evidence="2" type="ORF">FGO68_gene12512</name>
</gene>
<reference evidence="2" key="1">
    <citation type="submission" date="2019-06" db="EMBL/GenBank/DDBJ databases">
        <authorList>
            <person name="Zheng W."/>
        </authorList>
    </citation>
    <scope>NUCLEOTIDE SEQUENCE</scope>
    <source>
        <strain evidence="2">QDHG01</strain>
    </source>
</reference>
<name>A0A8J8TAC1_HALGN</name>
<keyword evidence="3" id="KW-1185">Reference proteome</keyword>
<evidence type="ECO:0000313" key="3">
    <source>
        <dbReference type="Proteomes" id="UP000785679"/>
    </source>
</evidence>
<protein>
    <submittedName>
        <fullName evidence="2">Uncharacterized protein</fullName>
    </submittedName>
</protein>